<comment type="caution">
    <text evidence="2">The sequence shown here is derived from an EMBL/GenBank/DDBJ whole genome shotgun (WGS) entry which is preliminary data.</text>
</comment>
<evidence type="ECO:0000313" key="2">
    <source>
        <dbReference type="EMBL" id="OUJ18892.1"/>
    </source>
</evidence>
<feature type="compositionally biased region" description="Basic and acidic residues" evidence="1">
    <location>
        <begin position="43"/>
        <end position="63"/>
    </location>
</feature>
<keyword evidence="3" id="KW-1185">Reference proteome</keyword>
<dbReference type="RefSeq" id="WP_143406817.1">
    <property type="nucleotide sequence ID" value="NZ_MRZU01000003.1"/>
</dbReference>
<name>A0A1Y3GBQ9_9EURY</name>
<dbReference type="Proteomes" id="UP000195137">
    <property type="component" value="Unassembled WGS sequence"/>
</dbReference>
<reference evidence="2 3" key="1">
    <citation type="submission" date="2016-12" db="EMBL/GenBank/DDBJ databases">
        <title>Discovery of methanogenic haloarchaea.</title>
        <authorList>
            <person name="Sorokin D.Y."/>
            <person name="Makarova K.S."/>
            <person name="Abbas B."/>
            <person name="Ferrer M."/>
            <person name="Golyshin P.N."/>
        </authorList>
    </citation>
    <scope>NUCLEOTIDE SEQUENCE [LARGE SCALE GENOMIC DNA]</scope>
    <source>
        <strain evidence="2">AMET1</strain>
    </source>
</reference>
<protein>
    <submittedName>
        <fullName evidence="2">Uncharacterized protein</fullName>
    </submittedName>
</protein>
<evidence type="ECO:0000313" key="3">
    <source>
        <dbReference type="Proteomes" id="UP000195137"/>
    </source>
</evidence>
<organism evidence="2 3">
    <name type="scientific">Methanonatronarchaeum thermophilum</name>
    <dbReference type="NCBI Taxonomy" id="1927129"/>
    <lineage>
        <taxon>Archaea</taxon>
        <taxon>Methanobacteriati</taxon>
        <taxon>Methanobacteriota</taxon>
        <taxon>Methanonatronarchaeia</taxon>
        <taxon>Methanonatronarchaeales</taxon>
        <taxon>Methanonatronarchaeaceae</taxon>
        <taxon>Methanonatronarchaeum</taxon>
    </lineage>
</organism>
<accession>A0A1Y3GBQ9</accession>
<feature type="region of interest" description="Disordered" evidence="1">
    <location>
        <begin position="30"/>
        <end position="83"/>
    </location>
</feature>
<dbReference type="EMBL" id="MRZU01000003">
    <property type="protein sequence ID" value="OUJ18892.1"/>
    <property type="molecule type" value="Genomic_DNA"/>
</dbReference>
<evidence type="ECO:0000256" key="1">
    <source>
        <dbReference type="SAM" id="MobiDB-lite"/>
    </source>
</evidence>
<proteinExistence type="predicted"/>
<dbReference type="AlphaFoldDB" id="A0A1Y3GBQ9"/>
<feature type="compositionally biased region" description="Polar residues" evidence="1">
    <location>
        <begin position="30"/>
        <end position="39"/>
    </location>
</feature>
<sequence>MRRNLIFGVVLVFLLVLSAGAVAAIPADNSQAEQNNQAPDTPATDKEVSGQDSHPLEDPEHPGNENQNATENVPDHANANLPFTIDIFEPEGEEIPVNEFGNISETQYDALEELNLEDPFKLTVYNPGLAGEESHDYAVTTF</sequence>
<gene>
    <name evidence="2" type="ORF">AMET1_0543</name>
</gene>